<proteinExistence type="inferred from homology"/>
<evidence type="ECO:0000256" key="2">
    <source>
        <dbReference type="ARBA" id="ARBA00022475"/>
    </source>
</evidence>
<dbReference type="GO" id="GO:0005886">
    <property type="term" value="C:plasma membrane"/>
    <property type="evidence" value="ECO:0007669"/>
    <property type="project" value="UniProtKB-SubCell"/>
</dbReference>
<evidence type="ECO:0000313" key="11">
    <source>
        <dbReference type="Proteomes" id="UP000277214"/>
    </source>
</evidence>
<dbReference type="AlphaFoldDB" id="A0A447PPF4"/>
<dbReference type="SUPFAM" id="SSF103473">
    <property type="entry name" value="MFS general substrate transporter"/>
    <property type="match status" value="1"/>
</dbReference>
<dbReference type="InterPro" id="IPR011701">
    <property type="entry name" value="MFS"/>
</dbReference>
<evidence type="ECO:0000256" key="3">
    <source>
        <dbReference type="ARBA" id="ARBA00022519"/>
    </source>
</evidence>
<name>A0A447PPF4_SALET</name>
<keyword evidence="5 8" id="KW-1133">Transmembrane helix</keyword>
<comment type="subcellular location">
    <subcellularLocation>
        <location evidence="1">Cell inner membrane</location>
        <topology evidence="1">Multi-pass membrane protein</topology>
    </subcellularLocation>
</comment>
<evidence type="ECO:0000256" key="1">
    <source>
        <dbReference type="ARBA" id="ARBA00004429"/>
    </source>
</evidence>
<keyword evidence="3" id="KW-0997">Cell inner membrane</keyword>
<evidence type="ECO:0000256" key="5">
    <source>
        <dbReference type="ARBA" id="ARBA00022989"/>
    </source>
</evidence>
<evidence type="ECO:0000259" key="9">
    <source>
        <dbReference type="PROSITE" id="PS50850"/>
    </source>
</evidence>
<dbReference type="PANTHER" id="PTHR11662:SF399">
    <property type="entry name" value="FI19708P1-RELATED"/>
    <property type="match status" value="1"/>
</dbReference>
<accession>A0A447PPF4</accession>
<dbReference type="Gene3D" id="1.20.1250.20">
    <property type="entry name" value="MFS general substrate transporter like domains"/>
    <property type="match status" value="1"/>
</dbReference>
<feature type="domain" description="Major facilitator superfamily (MFS) profile" evidence="9">
    <location>
        <begin position="1"/>
        <end position="180"/>
    </location>
</feature>
<dbReference type="Proteomes" id="UP000277214">
    <property type="component" value="Chromosome 1"/>
</dbReference>
<evidence type="ECO:0000256" key="6">
    <source>
        <dbReference type="ARBA" id="ARBA00023136"/>
    </source>
</evidence>
<keyword evidence="6 8" id="KW-0472">Membrane</keyword>
<sequence length="180" mass="20368">MVLIWSIATVFVGFTSSVYVILICRLVLGITEGIYWPQQSRFASDWFSDKERTQANSIIQYYGQFLALGLGFMILSPLDAAFGWRNVFIITGVIGIVVVVPLYITMLKKQEEAPYYRAPAPTEKTKLTLESLGGPPFLLLIFTYITQGMLFWELRYGSPWLSILSAIPDSVKHWSVLCLI</sequence>
<evidence type="ECO:0000256" key="4">
    <source>
        <dbReference type="ARBA" id="ARBA00022692"/>
    </source>
</evidence>
<feature type="transmembrane region" description="Helical" evidence="8">
    <location>
        <begin position="58"/>
        <end position="75"/>
    </location>
</feature>
<comment type="similarity">
    <text evidence="7">Belongs to the major facilitator superfamily. Phthalate permease family.</text>
</comment>
<protein>
    <submittedName>
        <fullName evidence="10">Vesicular glutamate transporter 3 VGluT3, Solute carrier family 17 member 8</fullName>
    </submittedName>
</protein>
<feature type="transmembrane region" description="Helical" evidence="8">
    <location>
        <begin position="6"/>
        <end position="28"/>
    </location>
</feature>
<dbReference type="Pfam" id="PF07690">
    <property type="entry name" value="MFS_1"/>
    <property type="match status" value="1"/>
</dbReference>
<reference evidence="10 11" key="1">
    <citation type="submission" date="2018-12" db="EMBL/GenBank/DDBJ databases">
        <authorList>
            <consortium name="Pathogen Informatics"/>
        </authorList>
    </citation>
    <scope>NUCLEOTIDE SEQUENCE [LARGE SCALE GENOMIC DNA]</scope>
    <source>
        <strain evidence="10 11">NCTC8272</strain>
    </source>
</reference>
<dbReference type="PROSITE" id="PS50850">
    <property type="entry name" value="MFS"/>
    <property type="match status" value="1"/>
</dbReference>
<dbReference type="PANTHER" id="PTHR11662">
    <property type="entry name" value="SOLUTE CARRIER FAMILY 17"/>
    <property type="match status" value="1"/>
</dbReference>
<organism evidence="10 11">
    <name type="scientific">Salmonella enterica I</name>
    <dbReference type="NCBI Taxonomy" id="59201"/>
    <lineage>
        <taxon>Bacteria</taxon>
        <taxon>Pseudomonadati</taxon>
        <taxon>Pseudomonadota</taxon>
        <taxon>Gammaproteobacteria</taxon>
        <taxon>Enterobacterales</taxon>
        <taxon>Enterobacteriaceae</taxon>
        <taxon>Salmonella</taxon>
    </lineage>
</organism>
<gene>
    <name evidence="10" type="primary">dgoT</name>
    <name evidence="10" type="ORF">NCTC8272_03649</name>
</gene>
<feature type="transmembrane region" description="Helical" evidence="8">
    <location>
        <begin position="127"/>
        <end position="152"/>
    </location>
</feature>
<dbReference type="EMBL" id="LR134149">
    <property type="protein sequence ID" value="VEA40945.1"/>
    <property type="molecule type" value="Genomic_DNA"/>
</dbReference>
<keyword evidence="4 8" id="KW-0812">Transmembrane</keyword>
<evidence type="ECO:0000256" key="8">
    <source>
        <dbReference type="SAM" id="Phobius"/>
    </source>
</evidence>
<dbReference type="GO" id="GO:0022857">
    <property type="term" value="F:transmembrane transporter activity"/>
    <property type="evidence" value="ECO:0007669"/>
    <property type="project" value="InterPro"/>
</dbReference>
<evidence type="ECO:0000313" key="10">
    <source>
        <dbReference type="EMBL" id="VEA40945.1"/>
    </source>
</evidence>
<keyword evidence="2" id="KW-1003">Cell membrane</keyword>
<dbReference type="InterPro" id="IPR020846">
    <property type="entry name" value="MFS_dom"/>
</dbReference>
<feature type="transmembrane region" description="Helical" evidence="8">
    <location>
        <begin position="87"/>
        <end position="106"/>
    </location>
</feature>
<dbReference type="InterPro" id="IPR050382">
    <property type="entry name" value="MFS_Na/Anion_cotransporter"/>
</dbReference>
<evidence type="ECO:0000256" key="7">
    <source>
        <dbReference type="ARBA" id="ARBA00038514"/>
    </source>
</evidence>
<dbReference type="InterPro" id="IPR036259">
    <property type="entry name" value="MFS_trans_sf"/>
</dbReference>